<protein>
    <submittedName>
        <fullName evidence="1">Uncharacterized protein</fullName>
    </submittedName>
</protein>
<dbReference type="EMBL" id="JAHXZJ010002237">
    <property type="protein sequence ID" value="KAH0546061.1"/>
    <property type="molecule type" value="Genomic_DNA"/>
</dbReference>
<evidence type="ECO:0000313" key="2">
    <source>
        <dbReference type="Proteomes" id="UP000826195"/>
    </source>
</evidence>
<organism evidence="1 2">
    <name type="scientific">Cotesia glomerata</name>
    <name type="common">Lepidopteran parasitic wasp</name>
    <name type="synonym">Apanteles glomeratus</name>
    <dbReference type="NCBI Taxonomy" id="32391"/>
    <lineage>
        <taxon>Eukaryota</taxon>
        <taxon>Metazoa</taxon>
        <taxon>Ecdysozoa</taxon>
        <taxon>Arthropoda</taxon>
        <taxon>Hexapoda</taxon>
        <taxon>Insecta</taxon>
        <taxon>Pterygota</taxon>
        <taxon>Neoptera</taxon>
        <taxon>Endopterygota</taxon>
        <taxon>Hymenoptera</taxon>
        <taxon>Apocrita</taxon>
        <taxon>Ichneumonoidea</taxon>
        <taxon>Braconidae</taxon>
        <taxon>Microgastrinae</taxon>
        <taxon>Cotesia</taxon>
    </lineage>
</organism>
<gene>
    <name evidence="1" type="ORF">KQX54_006209</name>
</gene>
<keyword evidence="2" id="KW-1185">Reference proteome</keyword>
<reference evidence="1 2" key="1">
    <citation type="journal article" date="2021" name="J. Hered.">
        <title>A chromosome-level genome assembly of the parasitoid wasp, Cotesia glomerata (Hymenoptera: Braconidae).</title>
        <authorList>
            <person name="Pinto B.J."/>
            <person name="Weis J.J."/>
            <person name="Gamble T."/>
            <person name="Ode P.J."/>
            <person name="Paul R."/>
            <person name="Zaspel J.M."/>
        </authorList>
    </citation>
    <scope>NUCLEOTIDE SEQUENCE [LARGE SCALE GENOMIC DNA]</scope>
    <source>
        <strain evidence="1">CgM1</strain>
    </source>
</reference>
<proteinExistence type="predicted"/>
<name>A0AAV7I7E2_COTGL</name>
<dbReference type="Proteomes" id="UP000826195">
    <property type="component" value="Unassembled WGS sequence"/>
</dbReference>
<evidence type="ECO:0000313" key="1">
    <source>
        <dbReference type="EMBL" id="KAH0546061.1"/>
    </source>
</evidence>
<dbReference type="AlphaFoldDB" id="A0AAV7I7E2"/>
<accession>A0AAV7I7E2</accession>
<comment type="caution">
    <text evidence="1">The sequence shown here is derived from an EMBL/GenBank/DDBJ whole genome shotgun (WGS) entry which is preliminary data.</text>
</comment>
<sequence>MMLSCQQMTGRVAHPLFSAIAPIRRHTCGRVERMCERGIKNLTTSQRGIDTINVSKELVKSALLQRQRSWSPRTRNFQLRERAKGLGIKSYVFIPPTPTTSIFEFTAVVYTPWKAVLCTIRHPAIYSAQPNLFCCCRMTTTPARSKAANGRRENLTEYHLEVSSSLAEEIHRSRRPIAGKPSGISTLFLSYNKAVSQLLLPEL</sequence>